<dbReference type="SMR" id="A0A1U8GQ31"/>
<dbReference type="AlphaFoldDB" id="A0A1U8GQ31"/>
<reference evidence="1 2" key="1">
    <citation type="journal article" date="2014" name="Nat. Genet.">
        <title>Genome sequence of the hot pepper provides insights into the evolution of pungency in Capsicum species.</title>
        <authorList>
            <person name="Kim S."/>
            <person name="Park M."/>
            <person name="Yeom S.I."/>
            <person name="Kim Y.M."/>
            <person name="Lee J.M."/>
            <person name="Lee H.A."/>
            <person name="Seo E."/>
            <person name="Choi J."/>
            <person name="Cheong K."/>
            <person name="Kim K.T."/>
            <person name="Jung K."/>
            <person name="Lee G.W."/>
            <person name="Oh S.K."/>
            <person name="Bae C."/>
            <person name="Kim S.B."/>
            <person name="Lee H.Y."/>
            <person name="Kim S.Y."/>
            <person name="Kim M.S."/>
            <person name="Kang B.C."/>
            <person name="Jo Y.D."/>
            <person name="Yang H.B."/>
            <person name="Jeong H.J."/>
            <person name="Kang W.H."/>
            <person name="Kwon J.K."/>
            <person name="Shin C."/>
            <person name="Lim J.Y."/>
            <person name="Park J.H."/>
            <person name="Huh J.H."/>
            <person name="Kim J.S."/>
            <person name="Kim B.D."/>
            <person name="Cohen O."/>
            <person name="Paran I."/>
            <person name="Suh M.C."/>
            <person name="Lee S.B."/>
            <person name="Kim Y.K."/>
            <person name="Shin Y."/>
            <person name="Noh S.J."/>
            <person name="Park J."/>
            <person name="Seo Y.S."/>
            <person name="Kwon S.Y."/>
            <person name="Kim H.A."/>
            <person name="Park J.M."/>
            <person name="Kim H.J."/>
            <person name="Choi S.B."/>
            <person name="Bosland P.W."/>
            <person name="Reeves G."/>
            <person name="Jo S.H."/>
            <person name="Lee B.W."/>
            <person name="Cho H.T."/>
            <person name="Choi H.S."/>
            <person name="Lee M.S."/>
            <person name="Yu Y."/>
            <person name="Do Choi Y."/>
            <person name="Park B.S."/>
            <person name="van Deynze A."/>
            <person name="Ashrafi H."/>
            <person name="Hill T."/>
            <person name="Kim W.T."/>
            <person name="Pai H.S."/>
            <person name="Ahn H.K."/>
            <person name="Yeam I."/>
            <person name="Giovannoni J.J."/>
            <person name="Rose J.K."/>
            <person name="Sorensen I."/>
            <person name="Lee S.J."/>
            <person name="Kim R.W."/>
            <person name="Choi I.Y."/>
            <person name="Choi B.S."/>
            <person name="Lim J.S."/>
            <person name="Lee Y.H."/>
            <person name="Choi D."/>
        </authorList>
    </citation>
    <scope>NUCLEOTIDE SEQUENCE [LARGE SCALE GENOMIC DNA]</scope>
    <source>
        <strain evidence="2">cv. CM334</strain>
    </source>
</reference>
<gene>
    <name evidence="1" type="ORF">T459_23219</name>
</gene>
<organism evidence="1 2">
    <name type="scientific">Capsicum annuum</name>
    <name type="common">Capsicum pepper</name>
    <dbReference type="NCBI Taxonomy" id="4072"/>
    <lineage>
        <taxon>Eukaryota</taxon>
        <taxon>Viridiplantae</taxon>
        <taxon>Streptophyta</taxon>
        <taxon>Embryophyta</taxon>
        <taxon>Tracheophyta</taxon>
        <taxon>Spermatophyta</taxon>
        <taxon>Magnoliopsida</taxon>
        <taxon>eudicotyledons</taxon>
        <taxon>Gunneridae</taxon>
        <taxon>Pentapetalae</taxon>
        <taxon>asterids</taxon>
        <taxon>lamiids</taxon>
        <taxon>Solanales</taxon>
        <taxon>Solanaceae</taxon>
        <taxon>Solanoideae</taxon>
        <taxon>Capsiceae</taxon>
        <taxon>Capsicum</taxon>
    </lineage>
</organism>
<sequence length="519" mass="60112">MLLQSPASFLCSPPKLTTWGDHKHANYVCKLVVFSPGFPRETLRSQYFDKKFSEGHGSIQRCCSSRLCANFGEEHFYGNGVEKRFWKNEFSRKDSSFPSKFVLFSPVKSRKSLRSQYFDKSFLKGHSSIQPCCCSSRLSADFGEEQFYGEEAEERFRENDGCCAIFESGNSREDSFFPTKFESLEPRMLGIKPEPPHWPEREAILWTNVEQKAKSFGLPLSLRMLKKKLQWESISFSDLKETNSCTSKAFNSLVFIIVELQTYALHMRESICNEDLEMIINKVKGEMYASFVWLFRKVFSRTPTLMMYVIILLANYSVYSTSHNVAMACDHETTTTIEPILIDGGRHNLSDLSDQVLRNDEEMELWDSVENEALNMRGVRDIGLDLEVMLTLVSPLSVKIEPDNNVDHDKTELVYQIALAHEPYNTLWLCNYAQFLKIIGQDYYRVEECFKRAEQVEPLDAEVLCQYANFLWTVRKDLWGAEERYQQALEAEPRNPYYTSTYANFLWNTGGEETCLLPK</sequence>
<reference evidence="1 2" key="2">
    <citation type="journal article" date="2017" name="Genome Biol.">
        <title>New reference genome sequences of hot pepper reveal the massive evolution of plant disease-resistance genes by retroduplication.</title>
        <authorList>
            <person name="Kim S."/>
            <person name="Park J."/>
            <person name="Yeom S.I."/>
            <person name="Kim Y.M."/>
            <person name="Seo E."/>
            <person name="Kim K.T."/>
            <person name="Kim M.S."/>
            <person name="Lee J.M."/>
            <person name="Cheong K."/>
            <person name="Shin H.S."/>
            <person name="Kim S.B."/>
            <person name="Han K."/>
            <person name="Lee J."/>
            <person name="Park M."/>
            <person name="Lee H.A."/>
            <person name="Lee H.Y."/>
            <person name="Lee Y."/>
            <person name="Oh S."/>
            <person name="Lee J.H."/>
            <person name="Choi E."/>
            <person name="Choi E."/>
            <person name="Lee S.E."/>
            <person name="Jeon J."/>
            <person name="Kim H."/>
            <person name="Choi G."/>
            <person name="Song H."/>
            <person name="Lee J."/>
            <person name="Lee S.C."/>
            <person name="Kwon J.K."/>
            <person name="Lee H.Y."/>
            <person name="Koo N."/>
            <person name="Hong Y."/>
            <person name="Kim R.W."/>
            <person name="Kang W.H."/>
            <person name="Huh J.H."/>
            <person name="Kang B.C."/>
            <person name="Yang T.J."/>
            <person name="Lee Y.H."/>
            <person name="Bennetzen J.L."/>
            <person name="Choi D."/>
        </authorList>
    </citation>
    <scope>NUCLEOTIDE SEQUENCE [LARGE SCALE GENOMIC DNA]</scope>
    <source>
        <strain evidence="2">cv. CM334</strain>
    </source>
</reference>
<accession>A0A1U8GQ31</accession>
<dbReference type="SUPFAM" id="SSF48452">
    <property type="entry name" value="TPR-like"/>
    <property type="match status" value="1"/>
</dbReference>
<dbReference type="PANTHER" id="PTHR26312">
    <property type="entry name" value="TETRATRICOPEPTIDE REPEAT PROTEIN 5"/>
    <property type="match status" value="1"/>
</dbReference>
<dbReference type="Gene3D" id="1.25.40.10">
    <property type="entry name" value="Tetratricopeptide repeat domain"/>
    <property type="match status" value="1"/>
</dbReference>
<name>A0A1U8GQ31_CAPAN</name>
<dbReference type="PANTHER" id="PTHR26312:SF176">
    <property type="entry name" value="TETRATRICOPEPTIDE-LIKE HELICAL DOMAIN-CONTAINING PROTEIN-RELATED"/>
    <property type="match status" value="1"/>
</dbReference>
<dbReference type="EMBL" id="AYRZ02000009">
    <property type="protein sequence ID" value="PHT72434.1"/>
    <property type="molecule type" value="Genomic_DNA"/>
</dbReference>
<keyword evidence="2" id="KW-1185">Reference proteome</keyword>
<dbReference type="KEGG" id="cann:107871080"/>
<dbReference type="Proteomes" id="UP000222542">
    <property type="component" value="Unassembled WGS sequence"/>
</dbReference>
<evidence type="ECO:0000313" key="1">
    <source>
        <dbReference type="EMBL" id="PHT72434.1"/>
    </source>
</evidence>
<evidence type="ECO:0000313" key="2">
    <source>
        <dbReference type="Proteomes" id="UP000222542"/>
    </source>
</evidence>
<protein>
    <submittedName>
        <fullName evidence="1">Uncharacterized protein</fullName>
    </submittedName>
</protein>
<dbReference type="Gramene" id="PHT72434">
    <property type="protein sequence ID" value="PHT72434"/>
    <property type="gene ID" value="T459_23219"/>
</dbReference>
<dbReference type="InterPro" id="IPR011990">
    <property type="entry name" value="TPR-like_helical_dom_sf"/>
</dbReference>
<dbReference type="OrthoDB" id="1924189at2759"/>
<comment type="caution">
    <text evidence="1">The sequence shown here is derived from an EMBL/GenBank/DDBJ whole genome shotgun (WGS) entry which is preliminary data.</text>
</comment>
<proteinExistence type="predicted"/>
<dbReference type="OMA" id="NNRAEEC"/>